<name>A0AAD9CSF7_DISEL</name>
<feature type="region of interest" description="Disordered" evidence="1">
    <location>
        <begin position="35"/>
        <end position="62"/>
    </location>
</feature>
<comment type="caution">
    <text evidence="2">The sequence shown here is derived from an EMBL/GenBank/DDBJ whole genome shotgun (WGS) entry which is preliminary data.</text>
</comment>
<keyword evidence="3" id="KW-1185">Reference proteome</keyword>
<proteinExistence type="predicted"/>
<dbReference type="EMBL" id="JASDAP010000004">
    <property type="protein sequence ID" value="KAK1904784.1"/>
    <property type="molecule type" value="Genomic_DNA"/>
</dbReference>
<organism evidence="2 3">
    <name type="scientific">Dissostichus eleginoides</name>
    <name type="common">Patagonian toothfish</name>
    <name type="synonym">Dissostichus amissus</name>
    <dbReference type="NCBI Taxonomy" id="100907"/>
    <lineage>
        <taxon>Eukaryota</taxon>
        <taxon>Metazoa</taxon>
        <taxon>Chordata</taxon>
        <taxon>Craniata</taxon>
        <taxon>Vertebrata</taxon>
        <taxon>Euteleostomi</taxon>
        <taxon>Actinopterygii</taxon>
        <taxon>Neopterygii</taxon>
        <taxon>Teleostei</taxon>
        <taxon>Neoteleostei</taxon>
        <taxon>Acanthomorphata</taxon>
        <taxon>Eupercaria</taxon>
        <taxon>Perciformes</taxon>
        <taxon>Notothenioidei</taxon>
        <taxon>Nototheniidae</taxon>
        <taxon>Dissostichus</taxon>
    </lineage>
</organism>
<gene>
    <name evidence="2" type="ORF">KUDE01_011965</name>
</gene>
<dbReference type="AlphaFoldDB" id="A0AAD9CSF7"/>
<dbReference type="Proteomes" id="UP001228049">
    <property type="component" value="Unassembled WGS sequence"/>
</dbReference>
<reference evidence="2" key="1">
    <citation type="submission" date="2023-04" db="EMBL/GenBank/DDBJ databases">
        <title>Chromosome-level genome of Chaenocephalus aceratus.</title>
        <authorList>
            <person name="Park H."/>
        </authorList>
    </citation>
    <scope>NUCLEOTIDE SEQUENCE</scope>
    <source>
        <strain evidence="2">DE</strain>
        <tissue evidence="2">Muscle</tissue>
    </source>
</reference>
<evidence type="ECO:0000313" key="3">
    <source>
        <dbReference type="Proteomes" id="UP001228049"/>
    </source>
</evidence>
<sequence length="108" mass="12310">MTLFVKGCNNMWTENVETVLISSYLELMMRRGQTDGMIKGTGSGEAGRQDREAERGWQLSEEGLSLPDIQSDSEATWRFTYQRERISGGLTRRKYLPVSGEDEGKPWD</sequence>
<protein>
    <submittedName>
        <fullName evidence="2">Calcium-dependent secretion activator</fullName>
    </submittedName>
</protein>
<accession>A0AAD9CSF7</accession>
<evidence type="ECO:0000256" key="1">
    <source>
        <dbReference type="SAM" id="MobiDB-lite"/>
    </source>
</evidence>
<evidence type="ECO:0000313" key="2">
    <source>
        <dbReference type="EMBL" id="KAK1904784.1"/>
    </source>
</evidence>